<dbReference type="VEuPathDB" id="VectorBase:SCAU011349"/>
<evidence type="ECO:0000313" key="3">
    <source>
        <dbReference type="Proteomes" id="UP000095300"/>
    </source>
</evidence>
<feature type="chain" id="PRO_5009327267" description="MD-2-related lipid-recognition domain-containing protein" evidence="1">
    <location>
        <begin position="22"/>
        <end position="183"/>
    </location>
</feature>
<dbReference type="KEGG" id="scac:106081722"/>
<gene>
    <name evidence="2" type="primary">106081722</name>
</gene>
<accession>A0A1I8PUX9</accession>
<evidence type="ECO:0000256" key="1">
    <source>
        <dbReference type="SAM" id="SignalP"/>
    </source>
</evidence>
<dbReference type="InterPro" id="IPR010512">
    <property type="entry name" value="DUF1091"/>
</dbReference>
<proteinExistence type="predicted"/>
<feature type="signal peptide" evidence="1">
    <location>
        <begin position="1"/>
        <end position="21"/>
    </location>
</feature>
<reference evidence="2" key="1">
    <citation type="submission" date="2020-05" db="UniProtKB">
        <authorList>
            <consortium name="EnsemblMetazoa"/>
        </authorList>
    </citation>
    <scope>IDENTIFICATION</scope>
    <source>
        <strain evidence="2">USDA</strain>
    </source>
</reference>
<protein>
    <recommendedName>
        <fullName evidence="4">MD-2-related lipid-recognition domain-containing protein</fullName>
    </recommendedName>
</protein>
<dbReference type="AlphaFoldDB" id="A0A1I8PUX9"/>
<dbReference type="SMART" id="SM00697">
    <property type="entry name" value="DM8"/>
    <property type="match status" value="1"/>
</dbReference>
<dbReference type="PANTHER" id="PTHR20898">
    <property type="entry name" value="DAEDALUS ON 3-RELATED-RELATED"/>
    <property type="match status" value="1"/>
</dbReference>
<dbReference type="Proteomes" id="UP000095300">
    <property type="component" value="Unassembled WGS sequence"/>
</dbReference>
<organism evidence="2 3">
    <name type="scientific">Stomoxys calcitrans</name>
    <name type="common">Stable fly</name>
    <name type="synonym">Conops calcitrans</name>
    <dbReference type="NCBI Taxonomy" id="35570"/>
    <lineage>
        <taxon>Eukaryota</taxon>
        <taxon>Metazoa</taxon>
        <taxon>Ecdysozoa</taxon>
        <taxon>Arthropoda</taxon>
        <taxon>Hexapoda</taxon>
        <taxon>Insecta</taxon>
        <taxon>Pterygota</taxon>
        <taxon>Neoptera</taxon>
        <taxon>Endopterygota</taxon>
        <taxon>Diptera</taxon>
        <taxon>Brachycera</taxon>
        <taxon>Muscomorpha</taxon>
        <taxon>Muscoidea</taxon>
        <taxon>Muscidae</taxon>
        <taxon>Stomoxys</taxon>
    </lineage>
</organism>
<dbReference type="Pfam" id="PF06477">
    <property type="entry name" value="DUF1091"/>
    <property type="match status" value="1"/>
</dbReference>
<dbReference type="EnsemblMetazoa" id="SCAU011349-RA">
    <property type="protein sequence ID" value="SCAU011349-PA"/>
    <property type="gene ID" value="SCAU011349"/>
</dbReference>
<keyword evidence="3" id="KW-1185">Reference proteome</keyword>
<keyword evidence="1" id="KW-0732">Signal</keyword>
<dbReference type="PANTHER" id="PTHR20898:SF0">
    <property type="entry name" value="DAEDALUS ON 3-RELATED"/>
    <property type="match status" value="1"/>
</dbReference>
<evidence type="ECO:0008006" key="4">
    <source>
        <dbReference type="Google" id="ProtNLM"/>
    </source>
</evidence>
<name>A0A1I8PUX9_STOCA</name>
<dbReference type="OrthoDB" id="7837946at2759"/>
<evidence type="ECO:0000313" key="2">
    <source>
        <dbReference type="EnsemblMetazoa" id="SCAU011349-PA"/>
    </source>
</evidence>
<sequence length="183" mass="21332">MFTIFFYIIIAINCVAPTKLSKRPFEFEINKFTWHKFDVLVKQFECSIVKLANSKYNTGLMFELSKEMPRNLNLGLVICVKPQKGRKFIKFMDTKVNVCNLLEHVMAVPIMKYIMEKVTRNSNIPISCPLRGNYIYNITNVEISSEIFPPYTPVTEFNFTLNLLDTKKIYATYTIEGETKRIS</sequence>